<dbReference type="Gene3D" id="3.90.1300.10">
    <property type="entry name" value="Amidase signature (AS) domain"/>
    <property type="match status" value="1"/>
</dbReference>
<reference evidence="2" key="1">
    <citation type="submission" date="2018-06" db="EMBL/GenBank/DDBJ databases">
        <authorList>
            <person name="Zhirakovskaya E."/>
        </authorList>
    </citation>
    <scope>NUCLEOTIDE SEQUENCE</scope>
</reference>
<dbReference type="AlphaFoldDB" id="A0A3B0RZU4"/>
<name>A0A3B0RZU4_9ZZZZ</name>
<evidence type="ECO:0000259" key="1">
    <source>
        <dbReference type="Pfam" id="PF01425"/>
    </source>
</evidence>
<keyword evidence="2" id="KW-0436">Ligase</keyword>
<dbReference type="GO" id="GO:0050567">
    <property type="term" value="F:glutaminyl-tRNA synthase (glutamine-hydrolyzing) activity"/>
    <property type="evidence" value="ECO:0007669"/>
    <property type="project" value="UniProtKB-EC"/>
</dbReference>
<dbReference type="PANTHER" id="PTHR11895">
    <property type="entry name" value="TRANSAMIDASE"/>
    <property type="match status" value="1"/>
</dbReference>
<dbReference type="InterPro" id="IPR023631">
    <property type="entry name" value="Amidase_dom"/>
</dbReference>
<sequence length="497" mass="53301">MKRREFLAGSAAIGGLSACSPQTKSGSLLTSPTLKPEPVLTLDATAQAGLIAKGEVTSLEFTQAAIARANETNRALNFLVTSSFEQARTRAASHLPEGPFSGVPTLTKDLTVTKGVRTAFGSKAFVEYIPKENDGFANVMQDAGLVSIGKSATPEFGFLPTTEPLAFGPTRNPWNPEHSTGGSSGGAAAAVAAGVVPIAQASDGGGSIRIPANCCGLFGMKASRGRWPDADGSDWEISIRGFVSRTVRDSQNAMIAMGAKTDKLPEPVLADAGRNKKYKIGIRTQTPDGRQVHPDCKNAVLLAANHCAALGHEVVEVSAHYSWDEFWEAFMTVWAFGAKQGIGNVAKQMGKMPPRELFEPFSWWLYDLVAGKDSSVLASAYAQFAAEREAARKFHQTFDFQLTPVLGAPAIKIGQIDQSGDLDAMRDWLEHYVGFTPWANATGHPAMSVPILRTAEHIPVGVQFEADYGDEANLFELARQLEQIAPWAQNWPNMVHG</sequence>
<dbReference type="PROSITE" id="PS51257">
    <property type="entry name" value="PROKAR_LIPOPROTEIN"/>
    <property type="match status" value="1"/>
</dbReference>
<dbReference type="EC" id="6.3.5.6" evidence="2"/>
<dbReference type="EMBL" id="UOEE01000253">
    <property type="protein sequence ID" value="VAV97947.1"/>
    <property type="molecule type" value="Genomic_DNA"/>
</dbReference>
<dbReference type="InterPro" id="IPR036928">
    <property type="entry name" value="AS_sf"/>
</dbReference>
<dbReference type="InterPro" id="IPR000120">
    <property type="entry name" value="Amidase"/>
</dbReference>
<dbReference type="GO" id="GO:0050566">
    <property type="term" value="F:asparaginyl-tRNA synthase (glutamine-hydrolyzing) activity"/>
    <property type="evidence" value="ECO:0007669"/>
    <property type="project" value="UniProtKB-EC"/>
</dbReference>
<dbReference type="PROSITE" id="PS00571">
    <property type="entry name" value="AMIDASES"/>
    <property type="match status" value="1"/>
</dbReference>
<protein>
    <submittedName>
        <fullName evidence="2">Aspartyl-tRNA(Asn) amidotransferase subunit A @ Glutamyl-tRNA(Gln) amidotransferase subunit A</fullName>
        <ecNumber evidence="2">6.3.5.6</ecNumber>
        <ecNumber evidence="2">6.3.5.7</ecNumber>
    </submittedName>
</protein>
<keyword evidence="2" id="KW-0808">Transferase</keyword>
<dbReference type="GO" id="GO:0016740">
    <property type="term" value="F:transferase activity"/>
    <property type="evidence" value="ECO:0007669"/>
    <property type="project" value="UniProtKB-KW"/>
</dbReference>
<accession>A0A3B0RZU4</accession>
<dbReference type="PANTHER" id="PTHR11895:SF7">
    <property type="entry name" value="GLUTAMYL-TRNA(GLN) AMIDOTRANSFERASE SUBUNIT A, MITOCHONDRIAL"/>
    <property type="match status" value="1"/>
</dbReference>
<dbReference type="Pfam" id="PF01425">
    <property type="entry name" value="Amidase"/>
    <property type="match status" value="1"/>
</dbReference>
<dbReference type="SUPFAM" id="SSF75304">
    <property type="entry name" value="Amidase signature (AS) enzymes"/>
    <property type="match status" value="1"/>
</dbReference>
<organism evidence="2">
    <name type="scientific">hydrothermal vent metagenome</name>
    <dbReference type="NCBI Taxonomy" id="652676"/>
    <lineage>
        <taxon>unclassified sequences</taxon>
        <taxon>metagenomes</taxon>
        <taxon>ecological metagenomes</taxon>
    </lineage>
</organism>
<proteinExistence type="predicted"/>
<gene>
    <name evidence="2" type="ORF">MNBD_ALPHA06-1068</name>
</gene>
<evidence type="ECO:0000313" key="2">
    <source>
        <dbReference type="EMBL" id="VAV97947.1"/>
    </source>
</evidence>
<feature type="domain" description="Amidase" evidence="1">
    <location>
        <begin position="60"/>
        <end position="474"/>
    </location>
</feature>
<dbReference type="EC" id="6.3.5.7" evidence="2"/>
<dbReference type="InterPro" id="IPR020556">
    <property type="entry name" value="Amidase_CS"/>
</dbReference>